<feature type="compositionally biased region" description="Basic and acidic residues" evidence="4">
    <location>
        <begin position="124"/>
        <end position="135"/>
    </location>
</feature>
<protein>
    <recommendedName>
        <fullName evidence="5">Zinc finger PHD-type domain-containing protein</fullName>
    </recommendedName>
</protein>
<dbReference type="SUPFAM" id="SSF57903">
    <property type="entry name" value="FYVE/PHD zinc finger"/>
    <property type="match status" value="1"/>
</dbReference>
<feature type="compositionally biased region" description="Polar residues" evidence="4">
    <location>
        <begin position="215"/>
        <end position="228"/>
    </location>
</feature>
<evidence type="ECO:0000256" key="2">
    <source>
        <dbReference type="ARBA" id="ARBA00022771"/>
    </source>
</evidence>
<proteinExistence type="predicted"/>
<feature type="region of interest" description="Disordered" evidence="4">
    <location>
        <begin position="121"/>
        <end position="143"/>
    </location>
</feature>
<dbReference type="InterPro" id="IPR001965">
    <property type="entry name" value="Znf_PHD"/>
</dbReference>
<dbReference type="PROSITE" id="PS01359">
    <property type="entry name" value="ZF_PHD_1"/>
    <property type="match status" value="1"/>
</dbReference>
<feature type="compositionally biased region" description="Polar residues" evidence="4">
    <location>
        <begin position="348"/>
        <end position="368"/>
    </location>
</feature>
<evidence type="ECO:0000313" key="6">
    <source>
        <dbReference type="EMBL" id="KAG9230472.1"/>
    </source>
</evidence>
<dbReference type="InterPro" id="IPR011011">
    <property type="entry name" value="Znf_FYVE_PHD"/>
</dbReference>
<evidence type="ECO:0000256" key="4">
    <source>
        <dbReference type="SAM" id="MobiDB-lite"/>
    </source>
</evidence>
<evidence type="ECO:0000256" key="3">
    <source>
        <dbReference type="ARBA" id="ARBA00022833"/>
    </source>
</evidence>
<dbReference type="SMART" id="SM00249">
    <property type="entry name" value="PHD"/>
    <property type="match status" value="1"/>
</dbReference>
<evidence type="ECO:0000256" key="1">
    <source>
        <dbReference type="ARBA" id="ARBA00022723"/>
    </source>
</evidence>
<accession>A0A9P8C1Z9</accession>
<dbReference type="GO" id="GO:0008270">
    <property type="term" value="F:zinc ion binding"/>
    <property type="evidence" value="ECO:0007669"/>
    <property type="project" value="UniProtKB-KW"/>
</dbReference>
<dbReference type="Gene3D" id="3.30.40.10">
    <property type="entry name" value="Zinc/RING finger domain, C3HC4 (zinc finger)"/>
    <property type="match status" value="1"/>
</dbReference>
<keyword evidence="2" id="KW-0863">Zinc-finger</keyword>
<reference evidence="6" key="1">
    <citation type="journal article" date="2021" name="IMA Fungus">
        <title>Genomic characterization of three marine fungi, including Emericellopsis atlantica sp. nov. with signatures of a generalist lifestyle and marine biomass degradation.</title>
        <authorList>
            <person name="Hagestad O.C."/>
            <person name="Hou L."/>
            <person name="Andersen J.H."/>
            <person name="Hansen E.H."/>
            <person name="Altermark B."/>
            <person name="Li C."/>
            <person name="Kuhnert E."/>
            <person name="Cox R.J."/>
            <person name="Crous P.W."/>
            <person name="Spatafora J.W."/>
            <person name="Lail K."/>
            <person name="Amirebrahimi M."/>
            <person name="Lipzen A."/>
            <person name="Pangilinan J."/>
            <person name="Andreopoulos W."/>
            <person name="Hayes R.D."/>
            <person name="Ng V."/>
            <person name="Grigoriev I.V."/>
            <person name="Jackson S.A."/>
            <person name="Sutton T.D.S."/>
            <person name="Dobson A.D.W."/>
            <person name="Rama T."/>
        </authorList>
    </citation>
    <scope>NUCLEOTIDE SEQUENCE</scope>
    <source>
        <strain evidence="6">TRa018bII</strain>
    </source>
</reference>
<dbReference type="EMBL" id="MU251670">
    <property type="protein sequence ID" value="KAG9230472.1"/>
    <property type="molecule type" value="Genomic_DNA"/>
</dbReference>
<evidence type="ECO:0000259" key="5">
    <source>
        <dbReference type="SMART" id="SM00249"/>
    </source>
</evidence>
<evidence type="ECO:0000313" key="7">
    <source>
        <dbReference type="Proteomes" id="UP000824998"/>
    </source>
</evidence>
<organism evidence="6 7">
    <name type="scientific">Amylocarpus encephaloides</name>
    <dbReference type="NCBI Taxonomy" id="45428"/>
    <lineage>
        <taxon>Eukaryota</taxon>
        <taxon>Fungi</taxon>
        <taxon>Dikarya</taxon>
        <taxon>Ascomycota</taxon>
        <taxon>Pezizomycotina</taxon>
        <taxon>Leotiomycetes</taxon>
        <taxon>Helotiales</taxon>
        <taxon>Helotiales incertae sedis</taxon>
        <taxon>Amylocarpus</taxon>
    </lineage>
</organism>
<feature type="region of interest" description="Disordered" evidence="4">
    <location>
        <begin position="176"/>
        <end position="228"/>
    </location>
</feature>
<keyword evidence="1" id="KW-0479">Metal-binding</keyword>
<keyword evidence="3" id="KW-0862">Zinc</keyword>
<comment type="caution">
    <text evidence="6">The sequence shown here is derived from an EMBL/GenBank/DDBJ whole genome shotgun (WGS) entry which is preliminary data.</text>
</comment>
<feature type="region of interest" description="Disordered" evidence="4">
    <location>
        <begin position="345"/>
        <end position="379"/>
    </location>
</feature>
<dbReference type="InterPro" id="IPR019786">
    <property type="entry name" value="Zinc_finger_PHD-type_CS"/>
</dbReference>
<keyword evidence="7" id="KW-1185">Reference proteome</keyword>
<feature type="domain" description="Zinc finger PHD-type" evidence="5">
    <location>
        <begin position="13"/>
        <end position="68"/>
    </location>
</feature>
<dbReference type="AlphaFoldDB" id="A0A9P8C1Z9"/>
<name>A0A9P8C1Z9_9HELO</name>
<dbReference type="InterPro" id="IPR013083">
    <property type="entry name" value="Znf_RING/FYVE/PHD"/>
</dbReference>
<gene>
    <name evidence="6" type="ORF">BJ875DRAFT_154675</name>
</gene>
<sequence>MFSGVSSRARRSRCYRCLDLEALPGKPLLKCQQCRRLWHPMCCRPKIFNVKQHLGASSSNSYVCSSCVNTVRCEVDGCNEASIQGSSSEKRLCKTHLRVFHRPSQTHEACLRFTTSTGLSDAESVEHKKSRDRSKSKAKTPLEYTPRARKVSVVEKSAFVASNCVEAAVVPGTYVTQSESPGLEKSTGKPPTEYTHPTLYFKKRPSPSEFDEQPRSSTPNAIPTPSRTKVQRIFEAAHQERVTPHMTPKDTKILKQPLGYSHPVHHTNAKPVGSAQSMGALKPPIMRKDPHPLFTGVYSPSIILKARVDALRRPMNNTMSLPHNTTFPSSLMKRTGEEKNMQKIPRSVNGNITGGTNTLQDLKNSSRARQPPPSNEKVSIKEPWVNPFIRAGYIWEPNFKANAVEVKRRLIAANPDSAALDAVLKKAQEEASITQPRKTKKQIWREAHMFHDLDPRLPRTNTKMSDEKLAEKKAILATRPKRKDRGVFGVPFPEYFKAEARAEEKRKEEEAEREKYWWKYAEPEPESGEEDFEIRREQKRFFKEQLEQLNSRGPALNLPGNDDVDDEPLEFILGEGRGQADGDFQAIFH</sequence>
<dbReference type="Proteomes" id="UP000824998">
    <property type="component" value="Unassembled WGS sequence"/>
</dbReference>